<comment type="caution">
    <text evidence="1">The sequence shown here is derived from an EMBL/GenBank/DDBJ whole genome shotgun (WGS) entry which is preliminary data.</text>
</comment>
<name>A0A5E8HIC6_9LEPT</name>
<organism evidence="1 2">
    <name type="scientific">Leptospira yanagawae serovar Saopaulo str. Sao Paulo = ATCC 700523</name>
    <dbReference type="NCBI Taxonomy" id="1249483"/>
    <lineage>
        <taxon>Bacteria</taxon>
        <taxon>Pseudomonadati</taxon>
        <taxon>Spirochaetota</taxon>
        <taxon>Spirochaetia</taxon>
        <taxon>Leptospirales</taxon>
        <taxon>Leptospiraceae</taxon>
        <taxon>Leptospira</taxon>
    </lineage>
</organism>
<accession>A0A5E8HIC6</accession>
<dbReference type="Proteomes" id="UP000013996">
    <property type="component" value="Unassembled WGS sequence"/>
</dbReference>
<dbReference type="AlphaFoldDB" id="A0A5E8HIC6"/>
<protein>
    <submittedName>
        <fullName evidence="1">Uncharacterized protein</fullName>
    </submittedName>
</protein>
<gene>
    <name evidence="1" type="ORF">LEP1GSC202_3822</name>
</gene>
<evidence type="ECO:0000313" key="1">
    <source>
        <dbReference type="EMBL" id="EOQ90473.1"/>
    </source>
</evidence>
<dbReference type="EMBL" id="AOGX02000008">
    <property type="protein sequence ID" value="EOQ90473.1"/>
    <property type="molecule type" value="Genomic_DNA"/>
</dbReference>
<proteinExistence type="predicted"/>
<evidence type="ECO:0000313" key="2">
    <source>
        <dbReference type="Proteomes" id="UP000013996"/>
    </source>
</evidence>
<sequence>MVCRQIKILIDKVLPSAVTKQTLDGYCDFFQISSKSTF</sequence>
<reference evidence="1 2" key="1">
    <citation type="submission" date="2013-04" db="EMBL/GenBank/DDBJ databases">
        <authorList>
            <person name="Harkins D.M."/>
            <person name="Durkin A.S."/>
            <person name="Brinkac L.M."/>
            <person name="Haft D.H."/>
            <person name="Selengut J.D."/>
            <person name="Sanka R."/>
            <person name="DePew J."/>
            <person name="Purushe J."/>
            <person name="Hartskeerl R.A."/>
            <person name="Ahmed A."/>
            <person name="van der Linden H."/>
            <person name="Goris M.G.A."/>
            <person name="Vinetz J.M."/>
            <person name="Sutton G.G."/>
            <person name="Nierman W.C."/>
            <person name="Fouts D.E."/>
        </authorList>
    </citation>
    <scope>NUCLEOTIDE SEQUENCE [LARGE SCALE GENOMIC DNA]</scope>
    <source>
        <strain evidence="1 2">Sao Paulo</strain>
    </source>
</reference>